<feature type="transmembrane region" description="Helical" evidence="1">
    <location>
        <begin position="30"/>
        <end position="48"/>
    </location>
</feature>
<sequence>MLKILRFIFAAVAMFFAVYGLTTGDFMFQPYMVFFLGLMMMVMGLEEFKNERKSYGVLLVIVFLLLLFVSVKGHY</sequence>
<dbReference type="STRING" id="171693.BN988_03492"/>
<comment type="caution">
    <text evidence="2">The sequence shown here is derived from an EMBL/GenBank/DDBJ whole genome shotgun (WGS) entry which is preliminary data.</text>
</comment>
<evidence type="ECO:0000313" key="3">
    <source>
        <dbReference type="EMBL" id="GAQ18090.1"/>
    </source>
</evidence>
<evidence type="ECO:0000313" key="4">
    <source>
        <dbReference type="Proteomes" id="UP000028863"/>
    </source>
</evidence>
<reference evidence="3 5" key="4">
    <citation type="journal article" date="2016" name="Genome Announc.">
        <title>Draft Genome Sequence of Oceanobacillus picturae Heshi-B3, Isolated from Fermented Rice Bran in a Traditional Japanese Seafood Dish.</title>
        <authorList>
            <person name="Akuzawa S."/>
            <person name="Nagaoka J."/>
            <person name="Kanekatsu M."/>
            <person name="Kanesaki Y."/>
            <person name="Suzuki T."/>
        </authorList>
    </citation>
    <scope>NUCLEOTIDE SEQUENCE [LARGE SCALE GENOMIC DNA]</scope>
    <source>
        <strain evidence="3 5">Heshi-B3</strain>
    </source>
</reference>
<evidence type="ECO:0000313" key="5">
    <source>
        <dbReference type="Proteomes" id="UP000052946"/>
    </source>
</evidence>
<keyword evidence="4" id="KW-1185">Reference proteome</keyword>
<accession>W9BF29</accession>
<reference evidence="2 4" key="2">
    <citation type="submission" date="2014-03" db="EMBL/GenBank/DDBJ databases">
        <authorList>
            <person name="Urmite Genomes U."/>
        </authorList>
    </citation>
    <scope>NUCLEOTIDE SEQUENCE [LARGE SCALE GENOMIC DNA]</scope>
    <source>
        <strain evidence="2 4">S1</strain>
    </source>
</reference>
<reference evidence="2 4" key="1">
    <citation type="submission" date="2014-03" db="EMBL/GenBank/DDBJ databases">
        <title>Draft genome sequencing of Oceanobacillus picturae strain S1 isolated from human gut.</title>
        <authorList>
            <person name="Croce O."/>
            <person name="Lagier J.C."/>
            <person name="Raoult D."/>
        </authorList>
    </citation>
    <scope>NUCLEOTIDE SEQUENCE [LARGE SCALE GENOMIC DNA]</scope>
    <source>
        <strain evidence="2 4">S1</strain>
    </source>
</reference>
<dbReference type="EMBL" id="BBXV01000023">
    <property type="protein sequence ID" value="GAQ18090.1"/>
    <property type="molecule type" value="Genomic_DNA"/>
</dbReference>
<dbReference type="Proteomes" id="UP000028863">
    <property type="component" value="Unassembled WGS sequence"/>
</dbReference>
<dbReference type="EMBL" id="CCAX010000003">
    <property type="protein sequence ID" value="CDO04915.1"/>
    <property type="molecule type" value="Genomic_DNA"/>
</dbReference>
<protein>
    <submittedName>
        <fullName evidence="3">Branched-chain amino acid permease</fullName>
    </submittedName>
</protein>
<dbReference type="eggNOG" id="ENOG5033059">
    <property type="taxonomic scope" value="Bacteria"/>
</dbReference>
<evidence type="ECO:0000313" key="2">
    <source>
        <dbReference type="EMBL" id="CDO04915.1"/>
    </source>
</evidence>
<evidence type="ECO:0000256" key="1">
    <source>
        <dbReference type="SAM" id="Phobius"/>
    </source>
</evidence>
<dbReference type="InterPro" id="IPR025018">
    <property type="entry name" value="DUF3953"/>
</dbReference>
<gene>
    <name evidence="2" type="ORF">BN988_03492</name>
    <name evidence="3" type="ORF">OPHB3_2029</name>
</gene>
<feature type="transmembrane region" description="Helical" evidence="1">
    <location>
        <begin position="55"/>
        <end position="71"/>
    </location>
</feature>
<keyword evidence="1" id="KW-1133">Transmembrane helix</keyword>
<organism evidence="2 4">
    <name type="scientific">Oceanobacillus picturae</name>
    <dbReference type="NCBI Taxonomy" id="171693"/>
    <lineage>
        <taxon>Bacteria</taxon>
        <taxon>Bacillati</taxon>
        <taxon>Bacillota</taxon>
        <taxon>Bacilli</taxon>
        <taxon>Bacillales</taxon>
        <taxon>Bacillaceae</taxon>
        <taxon>Oceanobacillus</taxon>
    </lineage>
</organism>
<name>W9BF29_9BACI</name>
<dbReference type="RefSeq" id="WP_036578193.1">
    <property type="nucleotide sequence ID" value="NZ_BBXV01000023.1"/>
</dbReference>
<reference evidence="5" key="3">
    <citation type="submission" date="2015-07" db="EMBL/GenBank/DDBJ databases">
        <title>Draft Genome Sequence of Oceanobacillus picturae Heshi-B3 that Was Isolated from Fermented Rice Bran with Aging Salted Mackerel, Which Was Named Heshiko as Traditional Fermented Seafood in Japan.</title>
        <authorList>
            <person name="Akuzawa S."/>
            <person name="Nakagawa J."/>
            <person name="Kanekatsu T."/>
            <person name="Kanesaki Y."/>
            <person name="Suzuki T."/>
        </authorList>
    </citation>
    <scope>NUCLEOTIDE SEQUENCE [LARGE SCALE GENOMIC DNA]</scope>
    <source>
        <strain evidence="5">Heshi-B3</strain>
    </source>
</reference>
<dbReference type="AlphaFoldDB" id="W9BF29"/>
<dbReference type="Pfam" id="PF13129">
    <property type="entry name" value="DUF3953"/>
    <property type="match status" value="1"/>
</dbReference>
<keyword evidence="1" id="KW-0812">Transmembrane</keyword>
<proteinExistence type="predicted"/>
<keyword evidence="1" id="KW-0472">Membrane</keyword>
<dbReference type="Proteomes" id="UP000052946">
    <property type="component" value="Unassembled WGS sequence"/>
</dbReference>